<feature type="domain" description="RCK C-terminal" evidence="3">
    <location>
        <begin position="256"/>
        <end position="339"/>
    </location>
</feature>
<keyword evidence="5" id="KW-1185">Reference proteome</keyword>
<dbReference type="PROSITE" id="PS51201">
    <property type="entry name" value="RCK_N"/>
    <property type="match status" value="2"/>
</dbReference>
<evidence type="ECO:0000259" key="3">
    <source>
        <dbReference type="PROSITE" id="PS51202"/>
    </source>
</evidence>
<dbReference type="SUPFAM" id="SSF81324">
    <property type="entry name" value="Voltage-gated potassium channels"/>
    <property type="match status" value="1"/>
</dbReference>
<dbReference type="InterPro" id="IPR006037">
    <property type="entry name" value="RCK_C"/>
</dbReference>
<accession>A0A1H3J7G7</accession>
<evidence type="ECO:0000256" key="1">
    <source>
        <dbReference type="SAM" id="Phobius"/>
    </source>
</evidence>
<keyword evidence="1" id="KW-0812">Transmembrane</keyword>
<dbReference type="PANTHER" id="PTHR43833:SF13">
    <property type="entry name" value="POTASSIUM CHANNEL PROTEIN 2-RELATED"/>
    <property type="match status" value="1"/>
</dbReference>
<dbReference type="OrthoDB" id="43518at2157"/>
<reference evidence="5" key="1">
    <citation type="submission" date="2016-10" db="EMBL/GenBank/DDBJ databases">
        <authorList>
            <person name="Varghese N."/>
            <person name="Submissions S."/>
        </authorList>
    </citation>
    <scope>NUCLEOTIDE SEQUENCE [LARGE SCALE GENOMIC DNA]</scope>
    <source>
        <strain evidence="5">CGMCC 1.10118</strain>
    </source>
</reference>
<dbReference type="InterPro" id="IPR050721">
    <property type="entry name" value="Trk_Ktr_HKT_K-transport"/>
</dbReference>
<feature type="transmembrane region" description="Helical" evidence="1">
    <location>
        <begin position="76"/>
        <end position="96"/>
    </location>
</feature>
<protein>
    <submittedName>
        <fullName evidence="4">Trk K+ transport system, NAD-binding component</fullName>
    </submittedName>
</protein>
<sequence>MSGCPSCGASTSRRNCRECYLSGLSALILFYTITYNFALAELEGVDRSFFASFEFIVQTMTTTGYGQDSDIWSHPLMFLFVAGTQISGIALGFFTLRLIIIPLFTGAEVNLDNRFTPKSDHVIICEYRRDSAVLLDELKQLGIEYVLISSSEENAKELSDQGYSVIHGSPQDATAFERAQIELARAVITDAGDANVNTILTIRSLDSEIDIITLTDDSDMRDILLETGADTVLSPHGVLGHRLAEKAVSSFKADLTDTIDLGGELEVTEVPIQHDNRLIGTRIRDSKIREETGANIIGAWIDGELQLPPNPDAIIRSNTVLLLTGAHDALEAFSEFTQPPRTFRRHERIIVAGQGEVGQAARALVAEEGLDAVTIDIEDDDGVDVVGDAGSEEVLKRAGIESAGAIIIGLPDDSASLLTTVMARSLNPDIEILARVSDTGTTRKALSGGADYVLSVPRVSARMVARELRGGDVLAPASQIRLIRVPATPLAGSTLAESGIYEKTGCRVIAIEDDSGLTNAVDPQRRFTGDERIVLVGSDEAVQQFRKRFDVSPIEPES</sequence>
<dbReference type="PANTHER" id="PTHR43833">
    <property type="entry name" value="POTASSIUM CHANNEL PROTEIN 2-RELATED-RELATED"/>
    <property type="match status" value="1"/>
</dbReference>
<dbReference type="Pfam" id="PF02080">
    <property type="entry name" value="TrkA_C"/>
    <property type="match status" value="2"/>
</dbReference>
<feature type="domain" description="RCK N-terminal" evidence="2">
    <location>
        <begin position="119"/>
        <end position="233"/>
    </location>
</feature>
<proteinExistence type="predicted"/>
<keyword evidence="1" id="KW-1133">Transmembrane helix</keyword>
<name>A0A1H3J7G7_9EURY</name>
<dbReference type="PROSITE" id="PS51202">
    <property type="entry name" value="RCK_C"/>
    <property type="match status" value="1"/>
</dbReference>
<dbReference type="GO" id="GO:0006813">
    <property type="term" value="P:potassium ion transport"/>
    <property type="evidence" value="ECO:0007669"/>
    <property type="project" value="InterPro"/>
</dbReference>
<dbReference type="InterPro" id="IPR036291">
    <property type="entry name" value="NAD(P)-bd_dom_sf"/>
</dbReference>
<organism evidence="4 5">
    <name type="scientific">Halobellus clavatus</name>
    <dbReference type="NCBI Taxonomy" id="660517"/>
    <lineage>
        <taxon>Archaea</taxon>
        <taxon>Methanobacteriati</taxon>
        <taxon>Methanobacteriota</taxon>
        <taxon>Stenosarchaea group</taxon>
        <taxon>Halobacteria</taxon>
        <taxon>Halobacteriales</taxon>
        <taxon>Haloferacaceae</taxon>
        <taxon>Halobellus</taxon>
    </lineage>
</organism>
<evidence type="ECO:0000313" key="5">
    <source>
        <dbReference type="Proteomes" id="UP000199170"/>
    </source>
</evidence>
<feature type="domain" description="RCK N-terminal" evidence="2">
    <location>
        <begin position="346"/>
        <end position="454"/>
    </location>
</feature>
<gene>
    <name evidence="4" type="ORF">SAMN04487946_11253</name>
</gene>
<evidence type="ECO:0000259" key="2">
    <source>
        <dbReference type="PROSITE" id="PS51201"/>
    </source>
</evidence>
<feature type="transmembrane region" description="Helical" evidence="1">
    <location>
        <begin position="20"/>
        <end position="38"/>
    </location>
</feature>
<dbReference type="InterPro" id="IPR036721">
    <property type="entry name" value="RCK_C_sf"/>
</dbReference>
<dbReference type="SUPFAM" id="SSF51735">
    <property type="entry name" value="NAD(P)-binding Rossmann-fold domains"/>
    <property type="match status" value="2"/>
</dbReference>
<dbReference type="InterPro" id="IPR003148">
    <property type="entry name" value="RCK_N"/>
</dbReference>
<keyword evidence="1" id="KW-0472">Membrane</keyword>
<evidence type="ECO:0000313" key="4">
    <source>
        <dbReference type="EMBL" id="SDY35737.1"/>
    </source>
</evidence>
<dbReference type="Gene3D" id="3.30.70.1450">
    <property type="entry name" value="Regulator of K+ conductance, C-terminal domain"/>
    <property type="match status" value="2"/>
</dbReference>
<dbReference type="Proteomes" id="UP000199170">
    <property type="component" value="Unassembled WGS sequence"/>
</dbReference>
<dbReference type="STRING" id="660517.SAMN04487946_11253"/>
<dbReference type="SUPFAM" id="SSF116726">
    <property type="entry name" value="TrkA C-terminal domain-like"/>
    <property type="match status" value="2"/>
</dbReference>
<dbReference type="EMBL" id="FNPB01000012">
    <property type="protein sequence ID" value="SDY35737.1"/>
    <property type="molecule type" value="Genomic_DNA"/>
</dbReference>
<dbReference type="AlphaFoldDB" id="A0A1H3J7G7"/>
<dbReference type="GO" id="GO:0008324">
    <property type="term" value="F:monoatomic cation transmembrane transporter activity"/>
    <property type="evidence" value="ECO:0007669"/>
    <property type="project" value="InterPro"/>
</dbReference>
<dbReference type="Gene3D" id="3.40.50.720">
    <property type="entry name" value="NAD(P)-binding Rossmann-like Domain"/>
    <property type="match status" value="2"/>
</dbReference>
<dbReference type="Pfam" id="PF02254">
    <property type="entry name" value="TrkA_N"/>
    <property type="match status" value="2"/>
</dbReference>